<feature type="chain" id="PRO_5024874265" description="Spore coat protein" evidence="1">
    <location>
        <begin position="21"/>
        <end position="105"/>
    </location>
</feature>
<dbReference type="AlphaFoldDB" id="A0A5Q0BSS2"/>
<organism evidence="2 3">
    <name type="scientific">Candidatus Methylospira mobilis</name>
    <dbReference type="NCBI Taxonomy" id="1808979"/>
    <lineage>
        <taxon>Bacteria</taxon>
        <taxon>Pseudomonadati</taxon>
        <taxon>Pseudomonadota</taxon>
        <taxon>Gammaproteobacteria</taxon>
        <taxon>Methylococcales</taxon>
        <taxon>Methylococcaceae</taxon>
        <taxon>Candidatus Methylospira</taxon>
    </lineage>
</organism>
<evidence type="ECO:0008006" key="4">
    <source>
        <dbReference type="Google" id="ProtNLM"/>
    </source>
</evidence>
<keyword evidence="3" id="KW-1185">Reference proteome</keyword>
<dbReference type="EMBL" id="CP044205">
    <property type="protein sequence ID" value="QFY44726.1"/>
    <property type="molecule type" value="Genomic_DNA"/>
</dbReference>
<dbReference type="InParanoid" id="A0A5Q0BSS2"/>
<evidence type="ECO:0000256" key="1">
    <source>
        <dbReference type="SAM" id="SignalP"/>
    </source>
</evidence>
<evidence type="ECO:0000313" key="3">
    <source>
        <dbReference type="Proteomes" id="UP000325755"/>
    </source>
</evidence>
<sequence>MNKIICAIAFGFTFFFHGCAGIGQNDVDTNAGYAGYGNPYYSAMYGGGMGMTGGMYGNGIGGGSYGNGMYNYDLYGDRMQGYGINGMGGGNYGMPGGLGWGGWRY</sequence>
<proteinExistence type="predicted"/>
<reference evidence="2 3" key="1">
    <citation type="submission" date="2019-09" db="EMBL/GenBank/DDBJ databases">
        <title>Ecophysiology of the spiral-shaped methanotroph Methylospira mobilis as revealed by the complete genome sequence.</title>
        <authorList>
            <person name="Oshkin I.Y."/>
            <person name="Dedysh S.N."/>
            <person name="Miroshnikov K."/>
            <person name="Danilova O.V."/>
            <person name="Hakobyan A."/>
            <person name="Liesack W."/>
        </authorList>
    </citation>
    <scope>NUCLEOTIDE SEQUENCE [LARGE SCALE GENOMIC DNA]</scope>
    <source>
        <strain evidence="2 3">Shm1</strain>
    </source>
</reference>
<dbReference type="RefSeq" id="WP_153250690.1">
    <property type="nucleotide sequence ID" value="NZ_CP044205.1"/>
</dbReference>
<protein>
    <recommendedName>
        <fullName evidence="4">Spore coat protein</fullName>
    </recommendedName>
</protein>
<keyword evidence="1" id="KW-0732">Signal</keyword>
<dbReference type="KEGG" id="mmob:F6R98_20575"/>
<name>A0A5Q0BSS2_9GAMM</name>
<gene>
    <name evidence="2" type="ORF">F6R98_20575</name>
</gene>
<evidence type="ECO:0000313" key="2">
    <source>
        <dbReference type="EMBL" id="QFY44726.1"/>
    </source>
</evidence>
<accession>A0A5Q0BSS2</accession>
<dbReference type="Proteomes" id="UP000325755">
    <property type="component" value="Chromosome"/>
</dbReference>
<feature type="signal peptide" evidence="1">
    <location>
        <begin position="1"/>
        <end position="20"/>
    </location>
</feature>